<evidence type="ECO:0000256" key="8">
    <source>
        <dbReference type="ARBA" id="ARBA00023118"/>
    </source>
</evidence>
<organism evidence="10 11">
    <name type="scientific">Brockia lithotrophica</name>
    <dbReference type="NCBI Taxonomy" id="933949"/>
    <lineage>
        <taxon>Bacteria</taxon>
        <taxon>Bacillati</taxon>
        <taxon>Bacillota</taxon>
        <taxon>Bacilli</taxon>
        <taxon>Bacillales</taxon>
        <taxon>Bacillales Family X. Incertae Sedis</taxon>
        <taxon>Brockia</taxon>
    </lineage>
</organism>
<dbReference type="GO" id="GO:0003677">
    <property type="term" value="F:DNA binding"/>
    <property type="evidence" value="ECO:0007669"/>
    <property type="project" value="InterPro"/>
</dbReference>
<dbReference type="GO" id="GO:0016787">
    <property type="term" value="F:hydrolase activity"/>
    <property type="evidence" value="ECO:0007669"/>
    <property type="project" value="UniProtKB-KW"/>
</dbReference>
<dbReference type="EMBL" id="RBIJ01000001">
    <property type="protein sequence ID" value="RKQ89036.1"/>
    <property type="molecule type" value="Genomic_DNA"/>
</dbReference>
<evidence type="ECO:0000256" key="6">
    <source>
        <dbReference type="ARBA" id="ARBA00022806"/>
    </source>
</evidence>
<comment type="similarity">
    <text evidence="1">In the N-terminal section; belongs to the CRISPR-associated nuclease Cas3-HD family.</text>
</comment>
<keyword evidence="4" id="KW-0547">Nucleotide-binding</keyword>
<sequence>MTPDPRAVRVEDFADFFAAVMKKVVGQEVKPYPWQERLVKTVLNSGWPDALDLPTGTGKTSVLLVAVFLLALESQKTMSQRKTGLRIFYVVDRRLIVDQAEQLATAAMEAIYTADENASDVLGRTKRALLNYGAEKPLDVLKLRGGLYGRLPWVREPNQPTIVLTTVDQIGARLLFRGYGVGPRQWPIHAALAAIDAIYFLDEVHLSWPFATTLEGVRRHLEHEPLVQAGVLPLRKVIMSGTLSNDQEGEYKEVFRLDENDWADGRLRKRLCAERFVRKVEKRLSVSGAEDDESAAASRGKDKEAKAVAKLLAEEAKNLLREVDGPIAVIANRVATARYVFEELKEFLASEAKDPAEEELAGKILLLTGRVRPYDRKLLNERLFSSTGLPRVLVATQTIEVGVDVSFAGMVTEAAPCDALLQRLGRLNRDGQYDGKGPLCVVVAPEEEDYKPYPYSEKDVQECLQVLSSTDRLDFSHSGLRKRAEQGKSLYFPEPKRPPDITHVELERLAQTSFVGVEPDISLYLHGDESPPLDVYVVWREDLKEEDLNPDNLKKLQEYFAYAPPMSYEMLSLPFYTVQTWLRREWADADDVEGGATEEGAHKRPFRPAYLYRSADSQGDTPLLHLKALSKEERKGARALLRPGDVVVVPASYGGVDEYGWQPPAYGTNAGRGSEPLKGADVYVAGILDGLDSFPRILYLPLTVRHLERCVADEEKKQELAALLRAHAAFLDSLSPSVRKKISLKHMSIDDVEVRRLVEGVKSLLDTLGRETNVADPCKRLASFLKGYANTVVPHPLGDVFSASEEGEGDLQPIGLLFGVPAEDYREYVRNQRSDALASVELSWGRDEVEEEETAASREIGLEEHLQAVQDQVQHYTRFLGLSSLRIPLLPGVSSQSSEIGSSVGEALKWAARYHDVGKLDPRFQSILRGGETENLSDGYLAKSNRVERNPALREQLYRRLDWPFKKRHEYISVVLLNLSWQNTALAGVSHELRELVLYLIGTHHGYGRPYFPPLAWEPGERWKSIRATLFGVEDLSLPEGVDVPEATSLESGWANRFFDHLEQYGIYGIAYLEALLRLADEWASLRG</sequence>
<protein>
    <submittedName>
        <fullName evidence="10">CRISPR-associated endonuclease/helicase Cas3</fullName>
    </submittedName>
</protein>
<comment type="caution">
    <text evidence="10">The sequence shown here is derived from an EMBL/GenBank/DDBJ whole genome shotgun (WGS) entry which is preliminary data.</text>
</comment>
<dbReference type="InterPro" id="IPR038257">
    <property type="entry name" value="CRISPR-assoc_Cas3_HD_sf"/>
</dbReference>
<reference evidence="10 11" key="1">
    <citation type="submission" date="2018-10" db="EMBL/GenBank/DDBJ databases">
        <title>Genomic Encyclopedia of Type Strains, Phase IV (KMG-IV): sequencing the most valuable type-strain genomes for metagenomic binning, comparative biology and taxonomic classification.</title>
        <authorList>
            <person name="Goeker M."/>
        </authorList>
    </citation>
    <scope>NUCLEOTIDE SEQUENCE [LARGE SCALE GENOMIC DNA]</scope>
    <source>
        <strain evidence="10 11">DSM 22653</strain>
    </source>
</reference>
<evidence type="ECO:0000259" key="9">
    <source>
        <dbReference type="PROSITE" id="PS51643"/>
    </source>
</evidence>
<dbReference type="InterPro" id="IPR013444">
    <property type="entry name" value="Helicase_Cas3_CRISPR-ass_Anaes"/>
</dbReference>
<dbReference type="InterPro" id="IPR027417">
    <property type="entry name" value="P-loop_NTPase"/>
</dbReference>
<dbReference type="RefSeq" id="WP_121443909.1">
    <property type="nucleotide sequence ID" value="NZ_RBIJ01000001.1"/>
</dbReference>
<dbReference type="Proteomes" id="UP000267019">
    <property type="component" value="Unassembled WGS sequence"/>
</dbReference>
<dbReference type="GO" id="GO:0004386">
    <property type="term" value="F:helicase activity"/>
    <property type="evidence" value="ECO:0007669"/>
    <property type="project" value="UniProtKB-KW"/>
</dbReference>
<evidence type="ECO:0000256" key="7">
    <source>
        <dbReference type="ARBA" id="ARBA00022840"/>
    </source>
</evidence>
<accession>A0A660L537</accession>
<dbReference type="Gene3D" id="1.10.3210.30">
    <property type="match status" value="1"/>
</dbReference>
<dbReference type="NCBIfam" id="TIGR02621">
    <property type="entry name" value="cas3_GSU0051"/>
    <property type="match status" value="1"/>
</dbReference>
<dbReference type="PROSITE" id="PS51643">
    <property type="entry name" value="HD_CAS3"/>
    <property type="match status" value="1"/>
</dbReference>
<name>A0A660L537_9BACL</name>
<proteinExistence type="inferred from homology"/>
<keyword evidence="7" id="KW-0067">ATP-binding</keyword>
<dbReference type="InterPro" id="IPR006935">
    <property type="entry name" value="Helicase/UvrB_N"/>
</dbReference>
<dbReference type="Pfam" id="PF22590">
    <property type="entry name" value="Cas3-like_C_2"/>
    <property type="match status" value="1"/>
</dbReference>
<evidence type="ECO:0000256" key="3">
    <source>
        <dbReference type="ARBA" id="ARBA00022723"/>
    </source>
</evidence>
<dbReference type="GO" id="GO:0005524">
    <property type="term" value="F:ATP binding"/>
    <property type="evidence" value="ECO:0007669"/>
    <property type="project" value="UniProtKB-KW"/>
</dbReference>
<dbReference type="Pfam" id="PF18019">
    <property type="entry name" value="Cas3_HD"/>
    <property type="match status" value="1"/>
</dbReference>
<evidence type="ECO:0000313" key="11">
    <source>
        <dbReference type="Proteomes" id="UP000267019"/>
    </source>
</evidence>
<comment type="similarity">
    <text evidence="2">In the central section; belongs to the CRISPR-associated helicase Cas3 family.</text>
</comment>
<keyword evidence="5" id="KW-0378">Hydrolase</keyword>
<gene>
    <name evidence="10" type="ORF">C7438_0692</name>
</gene>
<dbReference type="Pfam" id="PF04851">
    <property type="entry name" value="ResIII"/>
    <property type="match status" value="1"/>
</dbReference>
<keyword evidence="8" id="KW-0051">Antiviral defense</keyword>
<evidence type="ECO:0000256" key="5">
    <source>
        <dbReference type="ARBA" id="ARBA00022801"/>
    </source>
</evidence>
<dbReference type="Gene3D" id="3.40.50.300">
    <property type="entry name" value="P-loop containing nucleotide triphosphate hydrolases"/>
    <property type="match status" value="2"/>
</dbReference>
<dbReference type="NCBIfam" id="TIGR01596">
    <property type="entry name" value="cas3_HD"/>
    <property type="match status" value="1"/>
</dbReference>
<keyword evidence="10" id="KW-0255">Endonuclease</keyword>
<keyword evidence="6 10" id="KW-0347">Helicase</keyword>
<dbReference type="InterPro" id="IPR006483">
    <property type="entry name" value="CRISPR-assoc_Cas3_HD"/>
</dbReference>
<keyword evidence="10" id="KW-0540">Nuclease</keyword>
<dbReference type="InterPro" id="IPR054712">
    <property type="entry name" value="Cas3-like_dom"/>
</dbReference>
<evidence type="ECO:0000256" key="1">
    <source>
        <dbReference type="ARBA" id="ARBA00006847"/>
    </source>
</evidence>
<dbReference type="GO" id="GO:0046872">
    <property type="term" value="F:metal ion binding"/>
    <property type="evidence" value="ECO:0007669"/>
    <property type="project" value="UniProtKB-KW"/>
</dbReference>
<feature type="domain" description="HD Cas3-type" evidence="9">
    <location>
        <begin position="855"/>
        <end position="1084"/>
    </location>
</feature>
<dbReference type="SUPFAM" id="SSF52540">
    <property type="entry name" value="P-loop containing nucleoside triphosphate hydrolases"/>
    <property type="match status" value="1"/>
</dbReference>
<dbReference type="GO" id="GO:0004519">
    <property type="term" value="F:endonuclease activity"/>
    <property type="evidence" value="ECO:0007669"/>
    <property type="project" value="UniProtKB-KW"/>
</dbReference>
<dbReference type="AlphaFoldDB" id="A0A660L537"/>
<dbReference type="OrthoDB" id="9810236at2"/>
<evidence type="ECO:0000313" key="10">
    <source>
        <dbReference type="EMBL" id="RKQ89036.1"/>
    </source>
</evidence>
<evidence type="ECO:0000256" key="4">
    <source>
        <dbReference type="ARBA" id="ARBA00022741"/>
    </source>
</evidence>
<keyword evidence="11" id="KW-1185">Reference proteome</keyword>
<evidence type="ECO:0000256" key="2">
    <source>
        <dbReference type="ARBA" id="ARBA00009046"/>
    </source>
</evidence>
<keyword evidence="3" id="KW-0479">Metal-binding</keyword>
<dbReference type="GO" id="GO:0051607">
    <property type="term" value="P:defense response to virus"/>
    <property type="evidence" value="ECO:0007669"/>
    <property type="project" value="UniProtKB-KW"/>
</dbReference>